<accession>A0ABU3Q3H9</accession>
<dbReference type="InterPro" id="IPR039448">
    <property type="entry name" value="Beta_helix"/>
</dbReference>
<dbReference type="InterPro" id="IPR011050">
    <property type="entry name" value="Pectin_lyase_fold/virulence"/>
</dbReference>
<dbReference type="Pfam" id="PF13229">
    <property type="entry name" value="Beta_helix"/>
    <property type="match status" value="1"/>
</dbReference>
<evidence type="ECO:0000313" key="4">
    <source>
        <dbReference type="Proteomes" id="UP001259572"/>
    </source>
</evidence>
<dbReference type="SUPFAM" id="SSF51126">
    <property type="entry name" value="Pectin lyase-like"/>
    <property type="match status" value="1"/>
</dbReference>
<protein>
    <submittedName>
        <fullName evidence="3">Right-handed parallel beta-helix repeat-containing protein</fullName>
    </submittedName>
</protein>
<name>A0ABU3Q3H9_9SPHN</name>
<dbReference type="Gene3D" id="2.160.20.10">
    <property type="entry name" value="Single-stranded right-handed beta-helix, Pectin lyase-like"/>
    <property type="match status" value="1"/>
</dbReference>
<evidence type="ECO:0000256" key="1">
    <source>
        <dbReference type="SAM" id="SignalP"/>
    </source>
</evidence>
<dbReference type="InterPro" id="IPR012334">
    <property type="entry name" value="Pectin_lyas_fold"/>
</dbReference>
<gene>
    <name evidence="3" type="ORF">RQX22_03235</name>
</gene>
<reference evidence="3 4" key="1">
    <citation type="submission" date="2023-05" db="EMBL/GenBank/DDBJ databases">
        <authorList>
            <person name="Guo Y."/>
        </authorList>
    </citation>
    <scope>NUCLEOTIDE SEQUENCE [LARGE SCALE GENOMIC DNA]</scope>
    <source>
        <strain evidence="3 4">GR2756</strain>
    </source>
</reference>
<proteinExistence type="predicted"/>
<evidence type="ECO:0000313" key="3">
    <source>
        <dbReference type="EMBL" id="MDT9597960.1"/>
    </source>
</evidence>
<dbReference type="EMBL" id="JAVUPU010000002">
    <property type="protein sequence ID" value="MDT9597960.1"/>
    <property type="molecule type" value="Genomic_DNA"/>
</dbReference>
<sequence length="312" mass="33501">MMKKRLALIAATLLAGPLPAQDSEAPFLVREQNRAFGTLQQAVDAIGDGSGTIEIAPGNYRQCAVQEAGQIAFAAREPGTVTFDRKTCEGKAVLVLRGRSASVDGIIFQNIRVPDANGAGIRIERGDLIVTESLFRDSESGILSAADPSGTVRIERSTFAGLGRCDRDLDCAHSIYIGNYGRLVVRRSRFERGTGGHYVKSRTARIEVSDSSFDDTAGKATNYMIDLSEGATGTIARNMFVQGRDKENYSALIMVAAEGQTNSSEGLDISDNDASIAPGIDRSTSFVADKSGDSLRIADNRLGPRIARFEQR</sequence>
<feature type="signal peptide" evidence="1">
    <location>
        <begin position="1"/>
        <end position="20"/>
    </location>
</feature>
<comment type="caution">
    <text evidence="3">The sequence shown here is derived from an EMBL/GenBank/DDBJ whole genome shotgun (WGS) entry which is preliminary data.</text>
</comment>
<feature type="chain" id="PRO_5047140515" evidence="1">
    <location>
        <begin position="21"/>
        <end position="312"/>
    </location>
</feature>
<organism evidence="3 4">
    <name type="scientific">Sphingosinicella rhizophila</name>
    <dbReference type="NCBI Taxonomy" id="3050082"/>
    <lineage>
        <taxon>Bacteria</taxon>
        <taxon>Pseudomonadati</taxon>
        <taxon>Pseudomonadota</taxon>
        <taxon>Alphaproteobacteria</taxon>
        <taxon>Sphingomonadales</taxon>
        <taxon>Sphingosinicellaceae</taxon>
        <taxon>Sphingosinicella</taxon>
    </lineage>
</organism>
<dbReference type="Proteomes" id="UP001259572">
    <property type="component" value="Unassembled WGS sequence"/>
</dbReference>
<dbReference type="RefSeq" id="WP_315723624.1">
    <property type="nucleotide sequence ID" value="NZ_JAVUPU010000002.1"/>
</dbReference>
<keyword evidence="1" id="KW-0732">Signal</keyword>
<keyword evidence="4" id="KW-1185">Reference proteome</keyword>
<feature type="domain" description="Right handed beta helix" evidence="2">
    <location>
        <begin position="106"/>
        <end position="243"/>
    </location>
</feature>
<evidence type="ECO:0000259" key="2">
    <source>
        <dbReference type="Pfam" id="PF13229"/>
    </source>
</evidence>